<organism evidence="9 10">
    <name type="scientific">Cymbomonas tetramitiformis</name>
    <dbReference type="NCBI Taxonomy" id="36881"/>
    <lineage>
        <taxon>Eukaryota</taxon>
        <taxon>Viridiplantae</taxon>
        <taxon>Chlorophyta</taxon>
        <taxon>Pyramimonadophyceae</taxon>
        <taxon>Pyramimonadales</taxon>
        <taxon>Pyramimonadaceae</taxon>
        <taxon>Cymbomonas</taxon>
    </lineage>
</organism>
<dbReference type="EC" id="1.4.3.4" evidence="3"/>
<feature type="binding site" evidence="6">
    <location>
        <position position="25"/>
    </location>
    <ligand>
        <name>FAD</name>
        <dbReference type="ChEBI" id="CHEBI:57692"/>
    </ligand>
</feature>
<feature type="binding site" evidence="6">
    <location>
        <position position="449"/>
    </location>
    <ligand>
        <name>FAD</name>
        <dbReference type="ChEBI" id="CHEBI:57692"/>
    </ligand>
</feature>
<evidence type="ECO:0000259" key="7">
    <source>
        <dbReference type="Pfam" id="PF01593"/>
    </source>
</evidence>
<dbReference type="EMBL" id="LGRX02004078">
    <property type="protein sequence ID" value="KAK3281036.1"/>
    <property type="molecule type" value="Genomic_DNA"/>
</dbReference>
<accession>A0AAE0GMV8</accession>
<feature type="binding site" evidence="6">
    <location>
        <position position="366"/>
    </location>
    <ligand>
        <name>substrate</name>
    </ligand>
</feature>
<evidence type="ECO:0000313" key="9">
    <source>
        <dbReference type="EMBL" id="KAK3281036.1"/>
    </source>
</evidence>
<reference evidence="9" key="2">
    <citation type="submission" date="2023-06" db="EMBL/GenBank/DDBJ databases">
        <title>Long-read-based genome assembly of the green algal bacterivore Cymbomonas tetramitiformis.</title>
        <authorList>
            <person name="Gyaltshen Y."/>
            <person name="Rozenberg A."/>
            <person name="Paasch A."/>
            <person name="Burns J.A."/>
            <person name="Warring S."/>
            <person name="Larson R."/>
            <person name="Maurer-Alcala X."/>
            <person name="Dacks J."/>
            <person name="Kim E."/>
        </authorList>
    </citation>
    <scope>NUCLEOTIDE SEQUENCE</scope>
    <source>
        <strain evidence="9">PLY_AMNH</strain>
    </source>
</reference>
<evidence type="ECO:0000256" key="4">
    <source>
        <dbReference type="ARBA" id="ARBA00023002"/>
    </source>
</evidence>
<dbReference type="SUPFAM" id="SSF54373">
    <property type="entry name" value="FAD-linked reductases, C-terminal domain"/>
    <property type="match status" value="1"/>
</dbReference>
<evidence type="ECO:0000256" key="3">
    <source>
        <dbReference type="ARBA" id="ARBA00012804"/>
    </source>
</evidence>
<dbReference type="InterPro" id="IPR002937">
    <property type="entry name" value="Amino_oxidase"/>
</dbReference>
<comment type="catalytic activity">
    <reaction evidence="5">
        <text>a secondary aliphatic amine + O2 + H2O = a primary amine + an aldehyde + H2O2</text>
        <dbReference type="Rhea" id="RHEA:26414"/>
        <dbReference type="ChEBI" id="CHEBI:15377"/>
        <dbReference type="ChEBI" id="CHEBI:15379"/>
        <dbReference type="ChEBI" id="CHEBI:16240"/>
        <dbReference type="ChEBI" id="CHEBI:17478"/>
        <dbReference type="ChEBI" id="CHEBI:58855"/>
        <dbReference type="ChEBI" id="CHEBI:65296"/>
        <dbReference type="EC" id="1.4.3.4"/>
    </reaction>
</comment>
<name>A0AAE0GMV8_9CHLO</name>
<dbReference type="AlphaFoldDB" id="A0AAE0GMV8"/>
<comment type="cofactor">
    <cofactor evidence="1">
        <name>FAD</name>
        <dbReference type="ChEBI" id="CHEBI:57692"/>
    </cofactor>
</comment>
<evidence type="ECO:0000256" key="5">
    <source>
        <dbReference type="ARBA" id="ARBA00048448"/>
    </source>
</evidence>
<evidence type="ECO:0000256" key="1">
    <source>
        <dbReference type="ARBA" id="ARBA00001974"/>
    </source>
</evidence>
<dbReference type="PANTHER" id="PTHR43563:SF1">
    <property type="entry name" value="AMINE OXIDASE [FLAVIN-CONTAINING] B"/>
    <property type="match status" value="1"/>
</dbReference>
<sequence>MSTEKAAGTPSEDTMQVLVVGGGLSGLTCAREILARGKKTTVTVLEASDRVGGRTLSEHVSGVRVDLGGQWVAPKVQQPRMHLLCARLRLKLHAQHFRGKRILDLRGVVHTYATDIPTALSVLALLTLQMLLWRIKWLATITVGRLAPEKRPELDRTTVAVEAQRLAGRWDDVLDLITAMVRGVFGCEPKDLSWLHLLHYCACAGGVERLVKVNRGFQENTIVGGSQQVSEALADEVRSLGGRIEMRARVTCIDTSSPGAVCIRGEDGREWYAQRVVLATPPSNLKGIQFEPTLPASRVALNRSAFMGCIIKSIAVYPTAFWRRDGFSGEVVADTAVGPVFNCYDHTVEMEGPGGEVVQHCMLVCFINGDAAREWSRRTCEERREAVVSQLVRWFGEEAKVPTMFVEKDWVADPFTGGCPINSYPCAVLGPHGAALREPCDRVHWAGTETATFCQGFMEGAVQAGERAAVEVLLSLNNQRI</sequence>
<keyword evidence="4" id="KW-0560">Oxidoreductase</keyword>
<dbReference type="PRINTS" id="PR00757">
    <property type="entry name" value="AMINEOXDASEF"/>
</dbReference>
<keyword evidence="10" id="KW-1185">Reference proteome</keyword>
<dbReference type="InterPro" id="IPR050703">
    <property type="entry name" value="Flavin_MAO"/>
</dbReference>
<dbReference type="Proteomes" id="UP001190700">
    <property type="component" value="Unassembled WGS sequence"/>
</dbReference>
<comment type="caution">
    <text evidence="9">The sequence shown here is derived from an EMBL/GenBank/DDBJ whole genome shotgun (WGS) entry which is preliminary data.</text>
</comment>
<gene>
    <name evidence="9" type="ORF">CYMTET_11154</name>
    <name evidence="8" type="ORF">CYMTET_12055</name>
</gene>
<evidence type="ECO:0000313" key="10">
    <source>
        <dbReference type="Proteomes" id="UP001190700"/>
    </source>
</evidence>
<protein>
    <recommendedName>
        <fullName evidence="3">monoamine oxidase</fullName>
        <ecNumber evidence="3">1.4.3.4</ecNumber>
    </recommendedName>
</protein>
<evidence type="ECO:0000256" key="2">
    <source>
        <dbReference type="ARBA" id="ARBA00005995"/>
    </source>
</evidence>
<feature type="binding site" evidence="6">
    <location>
        <position position="250"/>
    </location>
    <ligand>
        <name>FAD</name>
        <dbReference type="ChEBI" id="CHEBI:57692"/>
    </ligand>
</feature>
<feature type="binding site" evidence="6">
    <location>
        <begin position="46"/>
        <end position="47"/>
    </location>
    <ligand>
        <name>FAD</name>
        <dbReference type="ChEBI" id="CHEBI:57692"/>
    </ligand>
</feature>
<reference evidence="9 10" key="1">
    <citation type="journal article" date="2015" name="Genome Biol. Evol.">
        <title>Comparative Genomics of a Bacterivorous Green Alga Reveals Evolutionary Causalities and Consequences of Phago-Mixotrophic Mode of Nutrition.</title>
        <authorList>
            <person name="Burns J.A."/>
            <person name="Paasch A."/>
            <person name="Narechania A."/>
            <person name="Kim E."/>
        </authorList>
    </citation>
    <scope>NUCLEOTIDE SEQUENCE [LARGE SCALE GENOMIC DNA]</scope>
    <source>
        <strain evidence="9">PLY_AMNH</strain>
    </source>
</reference>
<dbReference type="EMBL" id="LGRX02004541">
    <property type="protein sequence ID" value="KAK3280093.1"/>
    <property type="molecule type" value="Genomic_DNA"/>
</dbReference>
<proteinExistence type="inferred from homology"/>
<dbReference type="Pfam" id="PF01593">
    <property type="entry name" value="Amino_oxidase"/>
    <property type="match status" value="1"/>
</dbReference>
<dbReference type="GO" id="GO:0097621">
    <property type="term" value="F:monoamine oxidase activity"/>
    <property type="evidence" value="ECO:0007669"/>
    <property type="project" value="UniProtKB-EC"/>
</dbReference>
<comment type="similarity">
    <text evidence="2">Belongs to the flavin monoamine oxidase family.</text>
</comment>
<dbReference type="Gene3D" id="3.50.50.60">
    <property type="entry name" value="FAD/NAD(P)-binding domain"/>
    <property type="match status" value="1"/>
</dbReference>
<dbReference type="SUPFAM" id="SSF51905">
    <property type="entry name" value="FAD/NAD(P)-binding domain"/>
    <property type="match status" value="1"/>
</dbReference>
<evidence type="ECO:0000256" key="6">
    <source>
        <dbReference type="PIRSR" id="PIRSR601613-1"/>
    </source>
</evidence>
<dbReference type="InterPro" id="IPR036188">
    <property type="entry name" value="FAD/NAD-bd_sf"/>
</dbReference>
<evidence type="ECO:0000313" key="8">
    <source>
        <dbReference type="EMBL" id="KAK3280093.1"/>
    </source>
</evidence>
<feature type="domain" description="Amine oxidase" evidence="7">
    <location>
        <begin position="24"/>
        <end position="473"/>
    </location>
</feature>
<dbReference type="InterPro" id="IPR001613">
    <property type="entry name" value="Flavin_amine_oxidase"/>
</dbReference>
<dbReference type="PANTHER" id="PTHR43563">
    <property type="entry name" value="AMINE OXIDASE"/>
    <property type="match status" value="1"/>
</dbReference>